<evidence type="ECO:0000256" key="1">
    <source>
        <dbReference type="SAM" id="MobiDB-lite"/>
    </source>
</evidence>
<feature type="transmembrane region" description="Helical" evidence="2">
    <location>
        <begin position="475"/>
        <end position="493"/>
    </location>
</feature>
<dbReference type="RefSeq" id="XP_007372221.1">
    <property type="nucleotide sequence ID" value="XM_007372159.1"/>
</dbReference>
<dbReference type="HOGENOM" id="CLU_526741_0_0_1"/>
<reference evidence="3 4" key="1">
    <citation type="journal article" date="2011" name="Proc. Natl. Acad. Sci. U.S.A.">
        <title>Comparative genomics of xylose-fermenting fungi for enhanced biofuel production.</title>
        <authorList>
            <person name="Wohlbach D.J."/>
            <person name="Kuo A."/>
            <person name="Sato T.K."/>
            <person name="Potts K.M."/>
            <person name="Salamov A.A."/>
            <person name="LaButti K.M."/>
            <person name="Sun H."/>
            <person name="Clum A."/>
            <person name="Pangilinan J.L."/>
            <person name="Lindquist E.A."/>
            <person name="Lucas S."/>
            <person name="Lapidus A."/>
            <person name="Jin M."/>
            <person name="Gunawan C."/>
            <person name="Balan V."/>
            <person name="Dale B.E."/>
            <person name="Jeffries T.W."/>
            <person name="Zinkel R."/>
            <person name="Barry K.W."/>
            <person name="Grigoriev I.V."/>
            <person name="Gasch A.P."/>
        </authorList>
    </citation>
    <scope>NUCLEOTIDE SEQUENCE [LARGE SCALE GENOMIC DNA]</scope>
    <source>
        <strain evidence="4">NRRL Y-27907 / 11-Y1</strain>
    </source>
</reference>
<sequence length="494" mass="55972">MNGEQPSRESQPATLQSGYTSPSQPDTEPIPTSTPLHSPTIELSEPVGGTDNHLHVFQGAPDSVSPAFDPIEPANNNNDDDDNSNNNHHYKQPTSPDSDGILLSPPGMNKSYSYGGTITPPSGFGNANLSPPSDKLYKKQPRRESLAKKKDMLNNASGTNLNMFLRGDRRQSWTGAKPELMDSPKINSKLMMTSASNNTSLGTSSSMKSTISSGKLNGISDKNRLVDQFYRPNVKLHNRAHSSVDLASIFKSSIELTPGKRRWMNDSEMMESTSGSTLNHESALTDESFNEILNQGGFKFEFDREMLVQDDELINFVLNIDTILDEYPQDTNRPYEQLERIMTSMTDKLEIKFKNILLRHQPTKNKSLEELDSVEKYLHGLKLQTAELITQLNNNRELIRSKYREEINVNINKLTHVTAQLKGLEKRSNAFKEKITEENMVMSQDMIEKLELLENINLRMREYSRIRKARRFRRVQMLLSIGVVIFLAIYYGHR</sequence>
<feature type="compositionally biased region" description="Polar residues" evidence="1">
    <location>
        <begin position="110"/>
        <end position="131"/>
    </location>
</feature>
<evidence type="ECO:0000313" key="4">
    <source>
        <dbReference type="Proteomes" id="UP000000709"/>
    </source>
</evidence>
<dbReference type="KEGG" id="spaa:SPAPADRAFT_47888"/>
<evidence type="ECO:0000313" key="3">
    <source>
        <dbReference type="EMBL" id="EGW34809.1"/>
    </source>
</evidence>
<accession>G3AF05</accession>
<dbReference type="eggNOG" id="ENOG502RQ68">
    <property type="taxonomic scope" value="Eukaryota"/>
</dbReference>
<name>G3AF05_SPAPN</name>
<dbReference type="InParanoid" id="G3AF05"/>
<feature type="region of interest" description="Disordered" evidence="1">
    <location>
        <begin position="1"/>
        <end position="151"/>
    </location>
</feature>
<dbReference type="EMBL" id="GL996499">
    <property type="protein sequence ID" value="EGW34809.1"/>
    <property type="molecule type" value="Genomic_DNA"/>
</dbReference>
<feature type="compositionally biased region" description="Polar residues" evidence="1">
    <location>
        <begin position="1"/>
        <end position="37"/>
    </location>
</feature>
<dbReference type="AlphaFoldDB" id="G3AF05"/>
<gene>
    <name evidence="3" type="ORF">SPAPADRAFT_47888</name>
</gene>
<dbReference type="STRING" id="619300.G3AF05"/>
<keyword evidence="2" id="KW-0472">Membrane</keyword>
<dbReference type="Proteomes" id="UP000000709">
    <property type="component" value="Unassembled WGS sequence"/>
</dbReference>
<keyword evidence="2" id="KW-1133">Transmembrane helix</keyword>
<proteinExistence type="predicted"/>
<feature type="compositionally biased region" description="Basic and acidic residues" evidence="1">
    <location>
        <begin position="142"/>
        <end position="151"/>
    </location>
</feature>
<keyword evidence="2" id="KW-0812">Transmembrane</keyword>
<dbReference type="OrthoDB" id="4026435at2759"/>
<organism evidence="4">
    <name type="scientific">Spathaspora passalidarum (strain NRRL Y-27907 / 11-Y1)</name>
    <dbReference type="NCBI Taxonomy" id="619300"/>
    <lineage>
        <taxon>Eukaryota</taxon>
        <taxon>Fungi</taxon>
        <taxon>Dikarya</taxon>
        <taxon>Ascomycota</taxon>
        <taxon>Saccharomycotina</taxon>
        <taxon>Pichiomycetes</taxon>
        <taxon>Debaryomycetaceae</taxon>
        <taxon>Spathaspora</taxon>
    </lineage>
</organism>
<keyword evidence="4" id="KW-1185">Reference proteome</keyword>
<protein>
    <submittedName>
        <fullName evidence="3">Uncharacterized protein</fullName>
    </submittedName>
</protein>
<dbReference type="GeneID" id="18871155"/>
<evidence type="ECO:0000256" key="2">
    <source>
        <dbReference type="SAM" id="Phobius"/>
    </source>
</evidence>